<gene>
    <name evidence="1" type="ORF">DY000_02039909</name>
</gene>
<evidence type="ECO:0000313" key="2">
    <source>
        <dbReference type="Proteomes" id="UP000266723"/>
    </source>
</evidence>
<protein>
    <submittedName>
        <fullName evidence="1">Uncharacterized protein</fullName>
    </submittedName>
</protein>
<accession>A0ABQ7BAD2</accession>
<name>A0ABQ7BAD2_BRACR</name>
<proteinExistence type="predicted"/>
<keyword evidence="2" id="KW-1185">Reference proteome</keyword>
<dbReference type="Proteomes" id="UP000266723">
    <property type="component" value="Unassembled WGS sequence"/>
</dbReference>
<sequence length="189" mass="21405">MFQSNFTQFRAISNKNPIWKEKGSDGVIRFSTSGHSHEKNGVLIPKLQPINTGLLLEESFFNASQECPLSQHLFLCLKGLSRWVIQRLDLHNFKQLLKSQIGQIRCSTSTLNPCNLNNKGKRKVGCEKVEEFERLSSGRGEGVRKCKETGCVVREFMGEEGGDAVREGFPSCHSALLYFLVWNRARRNA</sequence>
<comment type="caution">
    <text evidence="1">The sequence shown here is derived from an EMBL/GenBank/DDBJ whole genome shotgun (WGS) entry which is preliminary data.</text>
</comment>
<evidence type="ECO:0000313" key="1">
    <source>
        <dbReference type="EMBL" id="KAF3529229.1"/>
    </source>
</evidence>
<organism evidence="1 2">
    <name type="scientific">Brassica cretica</name>
    <name type="common">Mustard</name>
    <dbReference type="NCBI Taxonomy" id="69181"/>
    <lineage>
        <taxon>Eukaryota</taxon>
        <taxon>Viridiplantae</taxon>
        <taxon>Streptophyta</taxon>
        <taxon>Embryophyta</taxon>
        <taxon>Tracheophyta</taxon>
        <taxon>Spermatophyta</taxon>
        <taxon>Magnoliopsida</taxon>
        <taxon>eudicotyledons</taxon>
        <taxon>Gunneridae</taxon>
        <taxon>Pentapetalae</taxon>
        <taxon>rosids</taxon>
        <taxon>malvids</taxon>
        <taxon>Brassicales</taxon>
        <taxon>Brassicaceae</taxon>
        <taxon>Brassiceae</taxon>
        <taxon>Brassica</taxon>
    </lineage>
</organism>
<dbReference type="EMBL" id="QGKV02001507">
    <property type="protein sequence ID" value="KAF3529229.1"/>
    <property type="molecule type" value="Genomic_DNA"/>
</dbReference>
<reference evidence="1 2" key="1">
    <citation type="journal article" date="2020" name="BMC Genomics">
        <title>Intraspecific diversification of the crop wild relative Brassica cretica Lam. using demographic model selection.</title>
        <authorList>
            <person name="Kioukis A."/>
            <person name="Michalopoulou V.A."/>
            <person name="Briers L."/>
            <person name="Pirintsos S."/>
            <person name="Studholme D.J."/>
            <person name="Pavlidis P."/>
            <person name="Sarris P.F."/>
        </authorList>
    </citation>
    <scope>NUCLEOTIDE SEQUENCE [LARGE SCALE GENOMIC DNA]</scope>
    <source>
        <strain evidence="2">cv. PFS-1207/04</strain>
    </source>
</reference>